<dbReference type="GO" id="GO:0005880">
    <property type="term" value="C:nuclear microtubule"/>
    <property type="evidence" value="ECO:0007669"/>
    <property type="project" value="TreeGrafter"/>
</dbReference>
<feature type="compositionally biased region" description="Polar residues" evidence="1">
    <location>
        <begin position="424"/>
        <end position="435"/>
    </location>
</feature>
<reference evidence="3" key="2">
    <citation type="submission" date="2023-05" db="EMBL/GenBank/DDBJ databases">
        <authorList>
            <person name="Schelkunov M.I."/>
        </authorList>
    </citation>
    <scope>NUCLEOTIDE SEQUENCE</scope>
    <source>
        <strain evidence="3">Hsosn_3</strain>
        <tissue evidence="3">Leaf</tissue>
    </source>
</reference>
<evidence type="ECO:0000259" key="2">
    <source>
        <dbReference type="Pfam" id="PF12214"/>
    </source>
</evidence>
<proteinExistence type="predicted"/>
<evidence type="ECO:0000256" key="1">
    <source>
        <dbReference type="SAM" id="MobiDB-lite"/>
    </source>
</evidence>
<dbReference type="GO" id="GO:0005819">
    <property type="term" value="C:spindle"/>
    <property type="evidence" value="ECO:0007669"/>
    <property type="project" value="InterPro"/>
</dbReference>
<dbReference type="GO" id="GO:0008017">
    <property type="term" value="F:microtubule binding"/>
    <property type="evidence" value="ECO:0007669"/>
    <property type="project" value="TreeGrafter"/>
</dbReference>
<dbReference type="PANTHER" id="PTHR14326">
    <property type="entry name" value="TARGETING PROTEIN FOR XKLP2"/>
    <property type="match status" value="1"/>
</dbReference>
<dbReference type="InterPro" id="IPR027330">
    <property type="entry name" value="TPX2_central_dom"/>
</dbReference>
<protein>
    <submittedName>
        <fullName evidence="3">TPX2 central domain-containing protein</fullName>
    </submittedName>
</protein>
<dbReference type="Proteomes" id="UP001237642">
    <property type="component" value="Unassembled WGS sequence"/>
</dbReference>
<dbReference type="AlphaFoldDB" id="A0AAD8H764"/>
<gene>
    <name evidence="3" type="ORF">POM88_045507</name>
</gene>
<sequence length="435" mass="49855">MEDFIEFDPDYEYDAARFYDFTRPESFSESEEAQRWFRFAPTYPPSPFNVKVNWSEDFAVPEVADAASSDSEEVDLSREIEDGGSEYYTDIAPDIEHLKNKSLSKSSNLKASTFMKPTASHLAKQSIARSQKFVTEVYDAEMQIQPGFECEATKRQKLESGYQRKVAQLKHQAPFSHKLPKKVGSVDTNSIYHRSKVTIPKEPDLETAQRATNHRFRSKNATEAGQQVDHTPYTFKARPLNRKILEAPSLALPKRSKPQMPVFQMFQLKTMERAMQHSSASVMSAYDLNSDISSECTKYNAPLSESALEQNHEALDKFKARYSNNKVPSRRHTRAVWNHEKVQIIPTDLKEAAEKQPSVKPPIELFNKLSLKSDFGTALYKSKSNQVTKRSKENKPGSIQHDFKRFVGKSNNCESTRRNPEIAYQQNMNRSLDIR</sequence>
<dbReference type="EMBL" id="JAUIZM010000010">
    <property type="protein sequence ID" value="KAK1361033.1"/>
    <property type="molecule type" value="Genomic_DNA"/>
</dbReference>
<evidence type="ECO:0000313" key="3">
    <source>
        <dbReference type="EMBL" id="KAK1361033.1"/>
    </source>
</evidence>
<organism evidence="3 4">
    <name type="scientific">Heracleum sosnowskyi</name>
    <dbReference type="NCBI Taxonomy" id="360622"/>
    <lineage>
        <taxon>Eukaryota</taxon>
        <taxon>Viridiplantae</taxon>
        <taxon>Streptophyta</taxon>
        <taxon>Embryophyta</taxon>
        <taxon>Tracheophyta</taxon>
        <taxon>Spermatophyta</taxon>
        <taxon>Magnoliopsida</taxon>
        <taxon>eudicotyledons</taxon>
        <taxon>Gunneridae</taxon>
        <taxon>Pentapetalae</taxon>
        <taxon>asterids</taxon>
        <taxon>campanulids</taxon>
        <taxon>Apiales</taxon>
        <taxon>Apiaceae</taxon>
        <taxon>Apioideae</taxon>
        <taxon>apioid superclade</taxon>
        <taxon>Tordylieae</taxon>
        <taxon>Tordyliinae</taxon>
        <taxon>Heracleum</taxon>
    </lineage>
</organism>
<name>A0AAD8H764_9APIA</name>
<dbReference type="GO" id="GO:0030295">
    <property type="term" value="F:protein kinase activator activity"/>
    <property type="evidence" value="ECO:0007669"/>
    <property type="project" value="TreeGrafter"/>
</dbReference>
<dbReference type="GO" id="GO:0060236">
    <property type="term" value="P:regulation of mitotic spindle organization"/>
    <property type="evidence" value="ECO:0007669"/>
    <property type="project" value="InterPro"/>
</dbReference>
<feature type="region of interest" description="Disordered" evidence="1">
    <location>
        <begin position="410"/>
        <end position="435"/>
    </location>
</feature>
<reference evidence="3" key="1">
    <citation type="submission" date="2023-02" db="EMBL/GenBank/DDBJ databases">
        <title>Genome of toxic invasive species Heracleum sosnowskyi carries increased number of genes despite the absence of recent whole-genome duplications.</title>
        <authorList>
            <person name="Schelkunov M."/>
            <person name="Shtratnikova V."/>
            <person name="Makarenko M."/>
            <person name="Klepikova A."/>
            <person name="Omelchenko D."/>
            <person name="Novikova G."/>
            <person name="Obukhova E."/>
            <person name="Bogdanov V."/>
            <person name="Penin A."/>
            <person name="Logacheva M."/>
        </authorList>
    </citation>
    <scope>NUCLEOTIDE SEQUENCE</scope>
    <source>
        <strain evidence="3">Hsosn_3</strain>
        <tissue evidence="3">Leaf</tissue>
    </source>
</reference>
<feature type="domain" description="TPX2 central" evidence="2">
    <location>
        <begin position="196"/>
        <end position="343"/>
    </location>
</feature>
<dbReference type="GO" id="GO:0090307">
    <property type="term" value="P:mitotic spindle assembly"/>
    <property type="evidence" value="ECO:0007669"/>
    <property type="project" value="TreeGrafter"/>
</dbReference>
<evidence type="ECO:0000313" key="4">
    <source>
        <dbReference type="Proteomes" id="UP001237642"/>
    </source>
</evidence>
<dbReference type="PANTHER" id="PTHR14326:SF55">
    <property type="entry name" value="CELL CYCLE REGULATED MICROTUBULE ASSOCIATED PROTEIN"/>
    <property type="match status" value="1"/>
</dbReference>
<comment type="caution">
    <text evidence="3">The sequence shown here is derived from an EMBL/GenBank/DDBJ whole genome shotgun (WGS) entry which is preliminary data.</text>
</comment>
<accession>A0AAD8H764</accession>
<keyword evidence="4" id="KW-1185">Reference proteome</keyword>
<dbReference type="Pfam" id="PF12214">
    <property type="entry name" value="TPX2_importin"/>
    <property type="match status" value="1"/>
</dbReference>
<dbReference type="InterPro" id="IPR009675">
    <property type="entry name" value="TPX2_fam"/>
</dbReference>